<organism evidence="2">
    <name type="scientific">Lygus hesperus</name>
    <name type="common">Western plant bug</name>
    <dbReference type="NCBI Taxonomy" id="30085"/>
    <lineage>
        <taxon>Eukaryota</taxon>
        <taxon>Metazoa</taxon>
        <taxon>Ecdysozoa</taxon>
        <taxon>Arthropoda</taxon>
        <taxon>Hexapoda</taxon>
        <taxon>Insecta</taxon>
        <taxon>Pterygota</taxon>
        <taxon>Neoptera</taxon>
        <taxon>Paraneoptera</taxon>
        <taxon>Hemiptera</taxon>
        <taxon>Heteroptera</taxon>
        <taxon>Panheteroptera</taxon>
        <taxon>Cimicomorpha</taxon>
        <taxon>Miridae</taxon>
        <taxon>Mirini</taxon>
        <taxon>Lygus</taxon>
    </lineage>
</organism>
<reference evidence="4" key="3">
    <citation type="journal article" date="2016" name="Gigascience">
        <title>De novo construction of an expanded transcriptome assembly for the western tarnished plant bug, Lygus hesperus.</title>
        <authorList>
            <person name="Tassone E.E."/>
            <person name="Geib S.M."/>
            <person name="Hall B."/>
            <person name="Fabrick J.A."/>
            <person name="Brent C.S."/>
            <person name="Hull J.J."/>
        </authorList>
    </citation>
    <scope>NUCLEOTIDE SEQUENCE</scope>
</reference>
<reference evidence="2" key="1">
    <citation type="journal article" date="2014" name="PLoS ONE">
        <title>Transcriptome-Based Identification of ABC Transporters in the Western Tarnished Plant Bug Lygus hesperus.</title>
        <authorList>
            <person name="Hull J.J."/>
            <person name="Chaney K."/>
            <person name="Geib S.M."/>
            <person name="Fabrick J.A."/>
            <person name="Brent C.S."/>
            <person name="Walsh D."/>
            <person name="Lavine L.C."/>
        </authorList>
    </citation>
    <scope>NUCLEOTIDE SEQUENCE</scope>
</reference>
<dbReference type="EMBL" id="GBHO01013111">
    <property type="protein sequence ID" value="JAG30493.1"/>
    <property type="molecule type" value="Transcribed_RNA"/>
</dbReference>
<name>A0A0A9YHB9_LYGHE</name>
<protein>
    <submittedName>
        <fullName evidence="2">Platelet-derived growth factor receptor beta</fullName>
    </submittedName>
</protein>
<dbReference type="EMBL" id="GDHC01014061">
    <property type="protein sequence ID" value="JAQ04568.1"/>
    <property type="molecule type" value="Transcribed_RNA"/>
</dbReference>
<feature type="compositionally biased region" description="Basic and acidic residues" evidence="1">
    <location>
        <begin position="1"/>
        <end position="13"/>
    </location>
</feature>
<evidence type="ECO:0000313" key="2">
    <source>
        <dbReference type="EMBL" id="JAG30493.1"/>
    </source>
</evidence>
<evidence type="ECO:0000313" key="3">
    <source>
        <dbReference type="EMBL" id="JAG30495.1"/>
    </source>
</evidence>
<evidence type="ECO:0000256" key="1">
    <source>
        <dbReference type="SAM" id="MobiDB-lite"/>
    </source>
</evidence>
<accession>A0A0A9YHB9</accession>
<feature type="compositionally biased region" description="Basic and acidic residues" evidence="1">
    <location>
        <begin position="124"/>
        <end position="134"/>
    </location>
</feature>
<evidence type="ECO:0000313" key="6">
    <source>
        <dbReference type="EMBL" id="JAQ16678.1"/>
    </source>
</evidence>
<gene>
    <name evidence="2" type="primary">PDGFRB_2</name>
    <name evidence="3" type="synonym">PDGFRB_3</name>
    <name evidence="3" type="ORF">CM83_41773</name>
    <name evidence="2" type="ORF">CM83_41775</name>
    <name evidence="5" type="ORF">g.41904</name>
    <name evidence="6" type="ORF">g.41908</name>
    <name evidence="4" type="ORF">g.41910</name>
</gene>
<dbReference type="EMBL" id="GBHO01013109">
    <property type="protein sequence ID" value="JAG30495.1"/>
    <property type="molecule type" value="Transcribed_RNA"/>
</dbReference>
<dbReference type="AlphaFoldDB" id="A0A0A9YHB9"/>
<feature type="compositionally biased region" description="Basic and acidic residues" evidence="1">
    <location>
        <begin position="45"/>
        <end position="55"/>
    </location>
</feature>
<evidence type="ECO:0000313" key="4">
    <source>
        <dbReference type="EMBL" id="JAQ01992.1"/>
    </source>
</evidence>
<dbReference type="EMBL" id="GDHC01016637">
    <property type="protein sequence ID" value="JAQ01992.1"/>
    <property type="molecule type" value="Transcribed_RNA"/>
</dbReference>
<sequence>MTERAIPHIRDIFGEELPDSAMGTSCEEEPPTPPEDTRKKKKKKGEQDLKHLERHLSMKKTIRKKMMRDLQQALVADPEEVKEGDVISSLTFTGKKKRQEGFLDFLRTGGKGREDDEDSGRGSPSREDLRDDDKRGFWRRFTMRRNKR</sequence>
<feature type="region of interest" description="Disordered" evidence="1">
    <location>
        <begin position="1"/>
        <end position="55"/>
    </location>
</feature>
<reference evidence="2" key="2">
    <citation type="submission" date="2014-07" db="EMBL/GenBank/DDBJ databases">
        <authorList>
            <person name="Hull J."/>
        </authorList>
    </citation>
    <scope>NUCLEOTIDE SEQUENCE</scope>
</reference>
<keyword evidence="2" id="KW-0675">Receptor</keyword>
<proteinExistence type="predicted"/>
<dbReference type="EMBL" id="GDHC01001951">
    <property type="protein sequence ID" value="JAQ16678.1"/>
    <property type="molecule type" value="Transcribed_RNA"/>
</dbReference>
<evidence type="ECO:0000313" key="5">
    <source>
        <dbReference type="EMBL" id="JAQ04568.1"/>
    </source>
</evidence>
<feature type="region of interest" description="Disordered" evidence="1">
    <location>
        <begin position="106"/>
        <end position="134"/>
    </location>
</feature>